<feature type="domain" description="B30.2/SPRY" evidence="1">
    <location>
        <begin position="1"/>
        <end position="177"/>
    </location>
</feature>
<dbReference type="PROSITE" id="PS50188">
    <property type="entry name" value="B302_SPRY"/>
    <property type="match status" value="1"/>
</dbReference>
<dbReference type="Gene3D" id="2.60.120.920">
    <property type="match status" value="1"/>
</dbReference>
<name>A0A151MAE1_ALLMI</name>
<accession>A0A151MAE1</accession>
<dbReference type="Proteomes" id="UP000050525">
    <property type="component" value="Unassembled WGS sequence"/>
</dbReference>
<proteinExistence type="predicted"/>
<dbReference type="PANTHER" id="PTHR24103">
    <property type="entry name" value="E3 UBIQUITIN-PROTEIN LIGASE TRIM"/>
    <property type="match status" value="1"/>
</dbReference>
<dbReference type="PRINTS" id="PR01407">
    <property type="entry name" value="BUTYPHLNCDUF"/>
</dbReference>
<reference evidence="2 3" key="1">
    <citation type="journal article" date="2012" name="Genome Biol.">
        <title>Sequencing three crocodilian genomes to illuminate the evolution of archosaurs and amniotes.</title>
        <authorList>
            <person name="St John J.A."/>
            <person name="Braun E.L."/>
            <person name="Isberg S.R."/>
            <person name="Miles L.G."/>
            <person name="Chong A.Y."/>
            <person name="Gongora J."/>
            <person name="Dalzell P."/>
            <person name="Moran C."/>
            <person name="Bed'hom B."/>
            <person name="Abzhanov A."/>
            <person name="Burgess S.C."/>
            <person name="Cooksey A.M."/>
            <person name="Castoe T.A."/>
            <person name="Crawford N.G."/>
            <person name="Densmore L.D."/>
            <person name="Drew J.C."/>
            <person name="Edwards S.V."/>
            <person name="Faircloth B.C."/>
            <person name="Fujita M.K."/>
            <person name="Greenwold M.J."/>
            <person name="Hoffmann F.G."/>
            <person name="Howard J.M."/>
            <person name="Iguchi T."/>
            <person name="Janes D.E."/>
            <person name="Khan S.Y."/>
            <person name="Kohno S."/>
            <person name="de Koning A.J."/>
            <person name="Lance S.L."/>
            <person name="McCarthy F.M."/>
            <person name="McCormack J.E."/>
            <person name="Merchant M.E."/>
            <person name="Peterson D.G."/>
            <person name="Pollock D.D."/>
            <person name="Pourmand N."/>
            <person name="Raney B.J."/>
            <person name="Roessler K.A."/>
            <person name="Sanford J.R."/>
            <person name="Sawyer R.H."/>
            <person name="Schmidt C.J."/>
            <person name="Triplett E.W."/>
            <person name="Tuberville T.D."/>
            <person name="Venegas-Anaya M."/>
            <person name="Howard J.T."/>
            <person name="Jarvis E.D."/>
            <person name="Guillette L.J.Jr."/>
            <person name="Glenn T.C."/>
            <person name="Green R.E."/>
            <person name="Ray D.A."/>
        </authorList>
    </citation>
    <scope>NUCLEOTIDE SEQUENCE [LARGE SCALE GENOMIC DNA]</scope>
    <source>
        <strain evidence="2">KSC_2009_1</strain>
    </source>
</reference>
<dbReference type="InterPro" id="IPR013320">
    <property type="entry name" value="ConA-like_dom_sf"/>
</dbReference>
<gene>
    <name evidence="2" type="primary">TRIM21</name>
    <name evidence="2" type="ORF">Y1Q_0001688</name>
</gene>
<keyword evidence="3" id="KW-1185">Reference proteome</keyword>
<dbReference type="FunFam" id="2.60.120.920:FF:000004">
    <property type="entry name" value="Butyrophilin subfamily 1 member A1"/>
    <property type="match status" value="1"/>
</dbReference>
<protein>
    <submittedName>
        <fullName evidence="2">E3 ubiquitin-protein ligase TRIM21</fullName>
    </submittedName>
</protein>
<sequence>MTLDPDTAHPTLVLSEDGRSVRHGGIWQELPGNLERFDPYILVLGSKRFTSGKHYWEVELGDKPEWDVGVCKESVSRKGHIILSPFSGFWRVWLRNGDQYKALLSCPTTLTVKVKPSKVGIFLDYKAGEVSFYNATDRTHLYTYSGVFCGVLRPFFSPGLNQEGKNSAPLIICPATKQE</sequence>
<dbReference type="STRING" id="8496.A0A151MAE1"/>
<dbReference type="Pfam" id="PF13765">
    <property type="entry name" value="PRY"/>
    <property type="match status" value="1"/>
</dbReference>
<organism evidence="2 3">
    <name type="scientific">Alligator mississippiensis</name>
    <name type="common">American alligator</name>
    <dbReference type="NCBI Taxonomy" id="8496"/>
    <lineage>
        <taxon>Eukaryota</taxon>
        <taxon>Metazoa</taxon>
        <taxon>Chordata</taxon>
        <taxon>Craniata</taxon>
        <taxon>Vertebrata</taxon>
        <taxon>Euteleostomi</taxon>
        <taxon>Archelosauria</taxon>
        <taxon>Archosauria</taxon>
        <taxon>Crocodylia</taxon>
        <taxon>Alligatoridae</taxon>
        <taxon>Alligatorinae</taxon>
        <taxon>Alligator</taxon>
    </lineage>
</organism>
<evidence type="ECO:0000259" key="1">
    <source>
        <dbReference type="PROSITE" id="PS50188"/>
    </source>
</evidence>
<dbReference type="InterPro" id="IPR001870">
    <property type="entry name" value="B30.2/SPRY"/>
</dbReference>
<evidence type="ECO:0000313" key="3">
    <source>
        <dbReference type="Proteomes" id="UP000050525"/>
    </source>
</evidence>
<dbReference type="InterPro" id="IPR003879">
    <property type="entry name" value="Butyrophylin_SPRY"/>
</dbReference>
<dbReference type="InterPro" id="IPR006574">
    <property type="entry name" value="PRY"/>
</dbReference>
<comment type="caution">
    <text evidence="2">The sequence shown here is derived from an EMBL/GenBank/DDBJ whole genome shotgun (WGS) entry which is preliminary data.</text>
</comment>
<evidence type="ECO:0000313" key="2">
    <source>
        <dbReference type="EMBL" id="KYO21496.1"/>
    </source>
</evidence>
<dbReference type="EMBL" id="AKHW03006295">
    <property type="protein sequence ID" value="KYO21496.1"/>
    <property type="molecule type" value="Genomic_DNA"/>
</dbReference>
<dbReference type="InterPro" id="IPR003877">
    <property type="entry name" value="SPRY_dom"/>
</dbReference>
<dbReference type="InterPro" id="IPR043136">
    <property type="entry name" value="B30.2/SPRY_sf"/>
</dbReference>
<dbReference type="InterPro" id="IPR050143">
    <property type="entry name" value="TRIM/RBCC"/>
</dbReference>
<dbReference type="Pfam" id="PF00622">
    <property type="entry name" value="SPRY"/>
    <property type="match status" value="1"/>
</dbReference>
<dbReference type="SMART" id="SM00449">
    <property type="entry name" value="SPRY"/>
    <property type="match status" value="1"/>
</dbReference>
<dbReference type="SMART" id="SM00589">
    <property type="entry name" value="PRY"/>
    <property type="match status" value="1"/>
</dbReference>
<dbReference type="SUPFAM" id="SSF49899">
    <property type="entry name" value="Concanavalin A-like lectins/glucanases"/>
    <property type="match status" value="1"/>
</dbReference>
<dbReference type="AlphaFoldDB" id="A0A151MAE1"/>